<feature type="region of interest" description="Disordered" evidence="1">
    <location>
        <begin position="52"/>
        <end position="127"/>
    </location>
</feature>
<protein>
    <recommendedName>
        <fullName evidence="4">Integrase core domain containing protein</fullName>
    </recommendedName>
</protein>
<evidence type="ECO:0000256" key="1">
    <source>
        <dbReference type="SAM" id="MobiDB-lite"/>
    </source>
</evidence>
<sequence length="151" mass="16109">MDISSVQAALASLRTDVDAILVVPSVKPQVVPTALVDDTVLDALFSGTVEEGLAPTHAKGKRHHSNDNNSSSWREPPASLHRWQQLQSAQTAAAANGEEAATAGEKVEPAPPRFSSLSGENQRPCELDNDMVSYDLSLQMDDNMTTEIGNA</sequence>
<dbReference type="EMBL" id="JACXVP010000004">
    <property type="protein sequence ID" value="KAG5609558.1"/>
    <property type="molecule type" value="Genomic_DNA"/>
</dbReference>
<dbReference type="Proteomes" id="UP000824120">
    <property type="component" value="Chromosome 4"/>
</dbReference>
<keyword evidence="3" id="KW-1185">Reference proteome</keyword>
<evidence type="ECO:0008006" key="4">
    <source>
        <dbReference type="Google" id="ProtNLM"/>
    </source>
</evidence>
<gene>
    <name evidence="2" type="ORF">H5410_020839</name>
</gene>
<evidence type="ECO:0000313" key="3">
    <source>
        <dbReference type="Proteomes" id="UP000824120"/>
    </source>
</evidence>
<organism evidence="2 3">
    <name type="scientific">Solanum commersonii</name>
    <name type="common">Commerson's wild potato</name>
    <name type="synonym">Commerson's nightshade</name>
    <dbReference type="NCBI Taxonomy" id="4109"/>
    <lineage>
        <taxon>Eukaryota</taxon>
        <taxon>Viridiplantae</taxon>
        <taxon>Streptophyta</taxon>
        <taxon>Embryophyta</taxon>
        <taxon>Tracheophyta</taxon>
        <taxon>Spermatophyta</taxon>
        <taxon>Magnoliopsida</taxon>
        <taxon>eudicotyledons</taxon>
        <taxon>Gunneridae</taxon>
        <taxon>Pentapetalae</taxon>
        <taxon>asterids</taxon>
        <taxon>lamiids</taxon>
        <taxon>Solanales</taxon>
        <taxon>Solanaceae</taxon>
        <taxon>Solanoideae</taxon>
        <taxon>Solaneae</taxon>
        <taxon>Solanum</taxon>
    </lineage>
</organism>
<feature type="compositionally biased region" description="Low complexity" evidence="1">
    <location>
        <begin position="89"/>
        <end position="104"/>
    </location>
</feature>
<accession>A0A9J5ZFF2</accession>
<proteinExistence type="predicted"/>
<comment type="caution">
    <text evidence="2">The sequence shown here is derived from an EMBL/GenBank/DDBJ whole genome shotgun (WGS) entry which is preliminary data.</text>
</comment>
<dbReference type="AlphaFoldDB" id="A0A9J5ZFF2"/>
<name>A0A9J5ZFF2_SOLCO</name>
<evidence type="ECO:0000313" key="2">
    <source>
        <dbReference type="EMBL" id="KAG5609558.1"/>
    </source>
</evidence>
<reference evidence="2 3" key="1">
    <citation type="submission" date="2020-09" db="EMBL/GenBank/DDBJ databases">
        <title>De no assembly of potato wild relative species, Solanum commersonii.</title>
        <authorList>
            <person name="Cho K."/>
        </authorList>
    </citation>
    <scope>NUCLEOTIDE SEQUENCE [LARGE SCALE GENOMIC DNA]</scope>
    <source>
        <strain evidence="2">LZ3.2</strain>
        <tissue evidence="2">Leaf</tissue>
    </source>
</reference>